<dbReference type="AlphaFoldDB" id="A0AAP0NN88"/>
<evidence type="ECO:0000313" key="1">
    <source>
        <dbReference type="EMBL" id="KAK9112988.1"/>
    </source>
</evidence>
<keyword evidence="2" id="KW-1185">Reference proteome</keyword>
<sequence>MHRDLEKIKRDFIEKKSHSSIASLVNYSQSHRALQSTTNNEILQTSNMYISLTSKPMTH</sequence>
<dbReference type="Proteomes" id="UP001419268">
    <property type="component" value="Unassembled WGS sequence"/>
</dbReference>
<name>A0AAP0NN88_9MAGN</name>
<dbReference type="EMBL" id="JBBNAG010000008">
    <property type="protein sequence ID" value="KAK9112988.1"/>
    <property type="molecule type" value="Genomic_DNA"/>
</dbReference>
<organism evidence="1 2">
    <name type="scientific">Stephania cephalantha</name>
    <dbReference type="NCBI Taxonomy" id="152367"/>
    <lineage>
        <taxon>Eukaryota</taxon>
        <taxon>Viridiplantae</taxon>
        <taxon>Streptophyta</taxon>
        <taxon>Embryophyta</taxon>
        <taxon>Tracheophyta</taxon>
        <taxon>Spermatophyta</taxon>
        <taxon>Magnoliopsida</taxon>
        <taxon>Ranunculales</taxon>
        <taxon>Menispermaceae</taxon>
        <taxon>Menispermoideae</taxon>
        <taxon>Cissampelideae</taxon>
        <taxon>Stephania</taxon>
    </lineage>
</organism>
<comment type="caution">
    <text evidence="1">The sequence shown here is derived from an EMBL/GenBank/DDBJ whole genome shotgun (WGS) entry which is preliminary data.</text>
</comment>
<protein>
    <submittedName>
        <fullName evidence="1">Uncharacterized protein</fullName>
    </submittedName>
</protein>
<evidence type="ECO:0000313" key="2">
    <source>
        <dbReference type="Proteomes" id="UP001419268"/>
    </source>
</evidence>
<accession>A0AAP0NN88</accession>
<proteinExistence type="predicted"/>
<gene>
    <name evidence="1" type="ORF">Scep_020507</name>
</gene>
<reference evidence="1 2" key="1">
    <citation type="submission" date="2024-01" db="EMBL/GenBank/DDBJ databases">
        <title>Genome assemblies of Stephania.</title>
        <authorList>
            <person name="Yang L."/>
        </authorList>
    </citation>
    <scope>NUCLEOTIDE SEQUENCE [LARGE SCALE GENOMIC DNA]</scope>
    <source>
        <strain evidence="1">JXDWG</strain>
        <tissue evidence="1">Leaf</tissue>
    </source>
</reference>